<dbReference type="RefSeq" id="XP_053583331.1">
    <property type="nucleotide sequence ID" value="XM_053734418.1"/>
</dbReference>
<gene>
    <name evidence="2" type="ORF">GCK72_021667</name>
</gene>
<accession>A0A6A5GLE4</accession>
<reference evidence="2 3" key="1">
    <citation type="submission" date="2019-12" db="EMBL/GenBank/DDBJ databases">
        <title>Chromosome-level assembly of the Caenorhabditis remanei genome.</title>
        <authorList>
            <person name="Teterina A.A."/>
            <person name="Willis J.H."/>
            <person name="Phillips P.C."/>
        </authorList>
    </citation>
    <scope>NUCLEOTIDE SEQUENCE [LARGE SCALE GENOMIC DNA]</scope>
    <source>
        <strain evidence="2 3">PX506</strain>
        <tissue evidence="2">Whole organism</tissue>
    </source>
</reference>
<dbReference type="Pfam" id="PF03436">
    <property type="entry name" value="DUF281"/>
    <property type="match status" value="3"/>
</dbReference>
<proteinExistence type="predicted"/>
<evidence type="ECO:0000313" key="3">
    <source>
        <dbReference type="Proteomes" id="UP000483820"/>
    </source>
</evidence>
<dbReference type="EMBL" id="WUAV01000005">
    <property type="protein sequence ID" value="KAF1755099.1"/>
    <property type="molecule type" value="Genomic_DNA"/>
</dbReference>
<dbReference type="KEGG" id="crq:GCK72_021667"/>
<dbReference type="InterPro" id="IPR005098">
    <property type="entry name" value="DUF281"/>
</dbReference>
<feature type="domain" description="DUF281" evidence="1">
    <location>
        <begin position="108"/>
        <end position="162"/>
    </location>
</feature>
<sequence>MCIRMIPPEDVSVGTISATQASPITTTQCTASSCPSTTTAVRVNPVIVSPAVRVTPVIVSPVTTATGTVTTTPVTMTPMLCTNCDIAAIAPVMEANTVFENTNTVGANGCTQTNAICRRTDDQVCTGVILSATNAAGTSTIFSAMNANQVSGLLTCQADGTYSSGSVTGITKLMCTFDTCVPPCATCDIEAVKPLMNPPDSSFDITGSTPDGQACKRYVVTCRNMIPCPAINLYAEIGTGGEQLIKTEENGATSASAEVDCGNDAKLTFMGMFPVSHSSRGKSLNALKLEEGIYQNLGFQVCTTCDIAAIAPVMEANTVFENTNTVGADGCTQTNAICRRTDAQVSTEVTLSATNAAGTSTISSAMNANQVSGLLTFQADGTYSSGSVTGITKLVCTFVTSVPPCASCDIEAVRPLMDQPNSYFDIIDRTPTGQTCKVYQVQCNYNGVSCAAVLLYATIRQLGNDIEDPIALGNDVEMMATELACGNDGTLTFIGL</sequence>
<name>A0A6A5GLE4_CAERE</name>
<comment type="caution">
    <text evidence="2">The sequence shown here is derived from an EMBL/GenBank/DDBJ whole genome shotgun (WGS) entry which is preliminary data.</text>
</comment>
<protein>
    <recommendedName>
        <fullName evidence="1">DUF281 domain-containing protein</fullName>
    </recommendedName>
</protein>
<dbReference type="PANTHER" id="PTHR36517:SF1">
    <property type="entry name" value="C6 DOMAIN-CONTAINING PROTEIN-RELATED"/>
    <property type="match status" value="1"/>
</dbReference>
<feature type="domain" description="DUF281" evidence="1">
    <location>
        <begin position="329"/>
        <end position="383"/>
    </location>
</feature>
<dbReference type="AlphaFoldDB" id="A0A6A5GLE4"/>
<evidence type="ECO:0000313" key="2">
    <source>
        <dbReference type="EMBL" id="KAF1755099.1"/>
    </source>
</evidence>
<feature type="domain" description="DUF281" evidence="1">
    <location>
        <begin position="215"/>
        <end position="265"/>
    </location>
</feature>
<organism evidence="2 3">
    <name type="scientific">Caenorhabditis remanei</name>
    <name type="common">Caenorhabditis vulgaris</name>
    <dbReference type="NCBI Taxonomy" id="31234"/>
    <lineage>
        <taxon>Eukaryota</taxon>
        <taxon>Metazoa</taxon>
        <taxon>Ecdysozoa</taxon>
        <taxon>Nematoda</taxon>
        <taxon>Chromadorea</taxon>
        <taxon>Rhabditida</taxon>
        <taxon>Rhabditina</taxon>
        <taxon>Rhabditomorpha</taxon>
        <taxon>Rhabditoidea</taxon>
        <taxon>Rhabditidae</taxon>
        <taxon>Peloderinae</taxon>
        <taxon>Caenorhabditis</taxon>
    </lineage>
</organism>
<dbReference type="PANTHER" id="PTHR36517">
    <property type="entry name" value="PROTEIN CBG25732"/>
    <property type="match status" value="1"/>
</dbReference>
<evidence type="ECO:0000259" key="1">
    <source>
        <dbReference type="Pfam" id="PF03436"/>
    </source>
</evidence>
<dbReference type="GeneID" id="9799928"/>
<dbReference type="Proteomes" id="UP000483820">
    <property type="component" value="Chromosome V"/>
</dbReference>
<dbReference type="CTD" id="9799928"/>
<dbReference type="PROSITE" id="PS51257">
    <property type="entry name" value="PROKAR_LIPOPROTEIN"/>
    <property type="match status" value="1"/>
</dbReference>